<feature type="domain" description="Agenet" evidence="5">
    <location>
        <begin position="1"/>
        <end position="71"/>
    </location>
</feature>
<keyword evidence="3" id="KW-0175">Coiled coil</keyword>
<evidence type="ECO:0000256" key="2">
    <source>
        <dbReference type="ARBA" id="ARBA00022604"/>
    </source>
</evidence>
<feature type="compositionally biased region" description="Basic and acidic residues" evidence="4">
    <location>
        <begin position="433"/>
        <end position="447"/>
    </location>
</feature>
<gene>
    <name evidence="6" type="ORF">F2Q70_00023877</name>
</gene>
<sequence length="803" mass="90428">MMLKDCEVEVCSEEEGFAGAWFRAVLEENPTKSGRKKLRVRYITLLSDDGLTPLTEFIEQRFIRSIPPVDLQNSVVLEEGTVVDADHRDGWWTGVISKKKIEEGEKFLVYFDSPPDIIEFERRQLRAHLDWTGWKWVVAEKELKVDALLQKCLKLGVACCVSIAKVDNSEFCSGATVEVCSAKDKAWYPALMVTEIEGEDGESKFLVKDFNQRLSCIGGEATPSLVVDAHSVRPAPPPSSVGEFELMARVEVLRGSGLCQGFVQKILSEECYSVSLDVTKEEYVFKHSELRPLMVWENGNWRDESKQKAVKETPSNSLNKNPMHSCSGPKPFARVEETVAATVELRKKKKADVVISDKTPTVTTTTPLIQKETEGEESSEKRLEQMPEEKNSEATSRKRQRGQEQHKDVNETGNLSTTSSEDRARQSGQKQKTVKETPKKKPLNPHDNEEENTLAAATGGLGKERDDTVMMNGEIPLVITPEVMSIAREYVDLSLVITATPLKQTEARAVENTSPMMNLNDSTPHMTHEEENIEAKSRKRRREQDQHSNLNEEADGTSNVSIAEVNDTASKNLCRDGEVVDQLVSFTELSPDQSLKETPAKDNTLMDLPFTKKSPYWKTYETTEAFKSVPQRPHFSTLLEAKKDFFLESAAVGMMVSFYGFLDEVKDLKLDDSTSKLHDLSVSFVELEKNGFDVEAPQAVISKVLSLKDVREKKAEEQKRYEEDIGEEESASLKLKEVRAELRLEISELQRKISELERRDAVGKQEEEAAEEKIADMKAHVGMIGQEIEDVEAEFQKTISASW</sequence>
<protein>
    <recommendedName>
        <fullName evidence="5">Agenet domain-containing protein</fullName>
    </recommendedName>
</protein>
<feature type="region of interest" description="Disordered" evidence="4">
    <location>
        <begin position="304"/>
        <end position="330"/>
    </location>
</feature>
<dbReference type="CDD" id="cd20405">
    <property type="entry name" value="Tudor_Agenet_AtDUF_rpt1_3"/>
    <property type="match status" value="1"/>
</dbReference>
<feature type="domain" description="Agenet" evidence="5">
    <location>
        <begin position="75"/>
        <end position="133"/>
    </location>
</feature>
<dbReference type="InterPro" id="IPR008395">
    <property type="entry name" value="Agenet-like_dom"/>
</dbReference>
<dbReference type="InterPro" id="IPR007930">
    <property type="entry name" value="DUF724"/>
</dbReference>
<dbReference type="PANTHER" id="PTHR31917:SF153">
    <property type="entry name" value="DUF724 DOMAIN-CONTAINING PROTEIN 3-RELATED"/>
    <property type="match status" value="1"/>
</dbReference>
<name>A0A8S9GPS7_BRACR</name>
<evidence type="ECO:0000256" key="4">
    <source>
        <dbReference type="SAM" id="MobiDB-lite"/>
    </source>
</evidence>
<dbReference type="CDD" id="cd20406">
    <property type="entry name" value="Tudor_Agenet_AtDUF_rpt2_4"/>
    <property type="match status" value="2"/>
</dbReference>
<dbReference type="EMBL" id="QGKY02001925">
    <property type="protein sequence ID" value="KAF2546297.1"/>
    <property type="molecule type" value="Genomic_DNA"/>
</dbReference>
<accession>A0A8S9GPS7</accession>
<dbReference type="InterPro" id="IPR014002">
    <property type="entry name" value="Agenet_dom_plant"/>
</dbReference>
<evidence type="ECO:0000313" key="6">
    <source>
        <dbReference type="EMBL" id="KAF2546297.1"/>
    </source>
</evidence>
<keyword evidence="2" id="KW-0341">Growth regulation</keyword>
<feature type="region of interest" description="Disordered" evidence="4">
    <location>
        <begin position="515"/>
        <end position="561"/>
    </location>
</feature>
<proteinExistence type="predicted"/>
<dbReference type="PANTHER" id="PTHR31917">
    <property type="entry name" value="AGENET DOMAIN-CONTAINING PROTEIN-RELATED"/>
    <property type="match status" value="1"/>
</dbReference>
<feature type="domain" description="Agenet" evidence="5">
    <location>
        <begin position="242"/>
        <end position="298"/>
    </location>
</feature>
<reference evidence="6" key="1">
    <citation type="submission" date="2019-12" db="EMBL/GenBank/DDBJ databases">
        <title>Genome sequencing and annotation of Brassica cretica.</title>
        <authorList>
            <person name="Studholme D.J."/>
            <person name="Sarris P.F."/>
        </authorList>
    </citation>
    <scope>NUCLEOTIDE SEQUENCE</scope>
    <source>
        <strain evidence="6">PFS-102/07</strain>
        <tissue evidence="6">Leaf</tissue>
    </source>
</reference>
<keyword evidence="1" id="KW-0813">Transport</keyword>
<feature type="compositionally biased region" description="Basic and acidic residues" evidence="4">
    <location>
        <begin position="378"/>
        <end position="410"/>
    </location>
</feature>
<dbReference type="SMART" id="SM00743">
    <property type="entry name" value="Agenet"/>
    <property type="match status" value="4"/>
</dbReference>
<feature type="compositionally biased region" description="Polar residues" evidence="4">
    <location>
        <begin position="547"/>
        <end position="561"/>
    </location>
</feature>
<evidence type="ECO:0000256" key="3">
    <source>
        <dbReference type="SAM" id="Coils"/>
    </source>
</evidence>
<dbReference type="AlphaFoldDB" id="A0A8S9GPS7"/>
<feature type="compositionally biased region" description="Basic and acidic residues" evidence="4">
    <location>
        <begin position="526"/>
        <end position="546"/>
    </location>
</feature>
<feature type="domain" description="Agenet" evidence="5">
    <location>
        <begin position="169"/>
        <end position="240"/>
    </location>
</feature>
<dbReference type="Pfam" id="PF05266">
    <property type="entry name" value="DUF724"/>
    <property type="match status" value="1"/>
</dbReference>
<evidence type="ECO:0000256" key="1">
    <source>
        <dbReference type="ARBA" id="ARBA00022448"/>
    </source>
</evidence>
<dbReference type="Pfam" id="PF05641">
    <property type="entry name" value="Agenet"/>
    <property type="match status" value="2"/>
</dbReference>
<feature type="compositionally biased region" description="Polar residues" evidence="4">
    <location>
        <begin position="313"/>
        <end position="324"/>
    </location>
</feature>
<organism evidence="6">
    <name type="scientific">Brassica cretica</name>
    <name type="common">Mustard</name>
    <dbReference type="NCBI Taxonomy" id="69181"/>
    <lineage>
        <taxon>Eukaryota</taxon>
        <taxon>Viridiplantae</taxon>
        <taxon>Streptophyta</taxon>
        <taxon>Embryophyta</taxon>
        <taxon>Tracheophyta</taxon>
        <taxon>Spermatophyta</taxon>
        <taxon>Magnoliopsida</taxon>
        <taxon>eudicotyledons</taxon>
        <taxon>Gunneridae</taxon>
        <taxon>Pentapetalae</taxon>
        <taxon>rosids</taxon>
        <taxon>malvids</taxon>
        <taxon>Brassicales</taxon>
        <taxon>Brassicaceae</taxon>
        <taxon>Brassiceae</taxon>
        <taxon>Brassica</taxon>
    </lineage>
</organism>
<feature type="region of interest" description="Disordered" evidence="4">
    <location>
        <begin position="364"/>
        <end position="453"/>
    </location>
</feature>
<comment type="caution">
    <text evidence="6">The sequence shown here is derived from an EMBL/GenBank/DDBJ whole genome shotgun (WGS) entry which is preliminary data.</text>
</comment>
<feature type="compositionally biased region" description="Polar residues" evidence="4">
    <location>
        <begin position="515"/>
        <end position="525"/>
    </location>
</feature>
<feature type="coiled-coil region" evidence="3">
    <location>
        <begin position="707"/>
        <end position="766"/>
    </location>
</feature>
<evidence type="ECO:0000259" key="5">
    <source>
        <dbReference type="SMART" id="SM00743"/>
    </source>
</evidence>